<dbReference type="Proteomes" id="UP000252530">
    <property type="component" value="Unassembled WGS sequence"/>
</dbReference>
<feature type="region of interest" description="Disordered" evidence="7">
    <location>
        <begin position="1"/>
        <end position="22"/>
    </location>
</feature>
<keyword evidence="2" id="KW-0813">Transport</keyword>
<feature type="transmembrane region" description="Helical" evidence="8">
    <location>
        <begin position="125"/>
        <end position="146"/>
    </location>
</feature>
<dbReference type="OrthoDB" id="7375466at2"/>
<dbReference type="EMBL" id="PDCG01000003">
    <property type="protein sequence ID" value="RBP97839.1"/>
    <property type="molecule type" value="Genomic_DNA"/>
</dbReference>
<evidence type="ECO:0000256" key="8">
    <source>
        <dbReference type="SAM" id="Phobius"/>
    </source>
</evidence>
<name>A0A366K842_9BIFI</name>
<evidence type="ECO:0000256" key="3">
    <source>
        <dbReference type="ARBA" id="ARBA00022475"/>
    </source>
</evidence>
<dbReference type="PROSITE" id="PS50850">
    <property type="entry name" value="MFS"/>
    <property type="match status" value="1"/>
</dbReference>
<dbReference type="PRINTS" id="PR01036">
    <property type="entry name" value="TCRTETB"/>
</dbReference>
<feature type="transmembrane region" description="Helical" evidence="8">
    <location>
        <begin position="153"/>
        <end position="176"/>
    </location>
</feature>
<dbReference type="RefSeq" id="WP_113860088.1">
    <property type="nucleotide sequence ID" value="NZ_PDCG01000003.1"/>
</dbReference>
<keyword evidence="11" id="KW-1185">Reference proteome</keyword>
<dbReference type="GO" id="GO:0005886">
    <property type="term" value="C:plasma membrane"/>
    <property type="evidence" value="ECO:0007669"/>
    <property type="project" value="UniProtKB-SubCell"/>
</dbReference>
<keyword evidence="5 8" id="KW-1133">Transmembrane helix</keyword>
<evidence type="ECO:0000259" key="9">
    <source>
        <dbReference type="PROSITE" id="PS50850"/>
    </source>
</evidence>
<feature type="transmembrane region" description="Helical" evidence="8">
    <location>
        <begin position="313"/>
        <end position="333"/>
    </location>
</feature>
<dbReference type="InterPro" id="IPR036259">
    <property type="entry name" value="MFS_trans_sf"/>
</dbReference>
<dbReference type="Pfam" id="PF07690">
    <property type="entry name" value="MFS_1"/>
    <property type="match status" value="1"/>
</dbReference>
<dbReference type="Gene3D" id="1.20.1720.10">
    <property type="entry name" value="Multidrug resistance protein D"/>
    <property type="match status" value="2"/>
</dbReference>
<feature type="domain" description="Major facilitator superfamily (MFS) profile" evidence="9">
    <location>
        <begin position="30"/>
        <end position="554"/>
    </location>
</feature>
<sequence>MSEKTGKRTSPTGNPAGRQAAEADTPPWNALWVLALGLAMIVLDGSIVNVTIPTIINEIHISLTDAQWITSLYSIVLAALLLPFGKLGDIHGRRTVLQVGVVIFVLSSLLAASSQGSGLLLASRALQGIGGAMIMPTTLSTVSATFRGKYRAAAFGVWGAVMSAAAAIGPLLGGLFTQTIGWRWIFLVNVPLGLIVFVGSVLFVPQSGGRQEGVKAGFDPLGVVLSALGSALLLFGLIEGETYGWWKPNSELTLGALTWGKDWPISPIPCCLLLGFLFFGAFALVESKRGRIGKPVMLDLSLFRIHTFSWGNLAAAAIAAGEFVIVFVLPLYLINARQYSTLGAGGMIAGLAVGSIVAGGLARLVSAKIGPGGTVQLGLVLEIIGVVILIVLMPAKSSALLLLAPLVIYGFGLGLASAQLTSLVLSQVPIAQSGEGSATQSTVRQLGTGLGAAVAGTSLAVALHAVLPGKLEVIEHLPQRIADGLTKAVSSSAGNAIGGIRSQGTNGKLGGLGPQVVDAMTSGFIQAGQWAMGIACVLLLIGLVASIKVRSASKQAGI</sequence>
<evidence type="ECO:0000256" key="1">
    <source>
        <dbReference type="ARBA" id="ARBA00004651"/>
    </source>
</evidence>
<dbReference type="PANTHER" id="PTHR42718:SF46">
    <property type="entry name" value="BLR6921 PROTEIN"/>
    <property type="match status" value="1"/>
</dbReference>
<evidence type="ECO:0000256" key="5">
    <source>
        <dbReference type="ARBA" id="ARBA00022989"/>
    </source>
</evidence>
<dbReference type="SUPFAM" id="SSF103473">
    <property type="entry name" value="MFS general substrate transporter"/>
    <property type="match status" value="1"/>
</dbReference>
<feature type="transmembrane region" description="Helical" evidence="8">
    <location>
        <begin position="399"/>
        <end position="425"/>
    </location>
</feature>
<evidence type="ECO:0000256" key="7">
    <source>
        <dbReference type="SAM" id="MobiDB-lite"/>
    </source>
</evidence>
<feature type="transmembrane region" description="Helical" evidence="8">
    <location>
        <begin position="446"/>
        <end position="467"/>
    </location>
</feature>
<evidence type="ECO:0000256" key="6">
    <source>
        <dbReference type="ARBA" id="ARBA00023136"/>
    </source>
</evidence>
<dbReference type="InterPro" id="IPR020846">
    <property type="entry name" value="MFS_dom"/>
</dbReference>
<feature type="transmembrane region" description="Helical" evidence="8">
    <location>
        <begin position="31"/>
        <end position="56"/>
    </location>
</feature>
<feature type="transmembrane region" description="Helical" evidence="8">
    <location>
        <begin position="182"/>
        <end position="204"/>
    </location>
</feature>
<dbReference type="AlphaFoldDB" id="A0A366K842"/>
<feature type="transmembrane region" description="Helical" evidence="8">
    <location>
        <begin position="265"/>
        <end position="285"/>
    </location>
</feature>
<feature type="transmembrane region" description="Helical" evidence="8">
    <location>
        <begin position="374"/>
        <end position="393"/>
    </location>
</feature>
<keyword evidence="3" id="KW-1003">Cell membrane</keyword>
<keyword evidence="4 8" id="KW-0812">Transmembrane</keyword>
<proteinExistence type="predicted"/>
<feature type="transmembrane region" description="Helical" evidence="8">
    <location>
        <begin position="216"/>
        <end position="238"/>
    </location>
</feature>
<protein>
    <submittedName>
        <fullName evidence="10">MFS transporter</fullName>
    </submittedName>
</protein>
<evidence type="ECO:0000256" key="2">
    <source>
        <dbReference type="ARBA" id="ARBA00022448"/>
    </source>
</evidence>
<feature type="transmembrane region" description="Helical" evidence="8">
    <location>
        <begin position="68"/>
        <end position="84"/>
    </location>
</feature>
<dbReference type="InterPro" id="IPR011701">
    <property type="entry name" value="MFS"/>
</dbReference>
<reference evidence="10 11" key="1">
    <citation type="submission" date="2017-10" db="EMBL/GenBank/DDBJ databases">
        <title>Bifidobacterium xylocopum sp. nov. and Bifidobacterium aemilianum sp. nov., from the carpenter bee (Xylocopa violacea) digestive tract.</title>
        <authorList>
            <person name="Alberoni D."/>
            <person name="Baffoni L."/>
            <person name="Di Gioia D."/>
            <person name="Gaggia F."/>
            <person name="Biavati B."/>
        </authorList>
    </citation>
    <scope>NUCLEOTIDE SEQUENCE [LARGE SCALE GENOMIC DNA]</scope>
    <source>
        <strain evidence="10 11">XV10</strain>
    </source>
</reference>
<dbReference type="PANTHER" id="PTHR42718">
    <property type="entry name" value="MAJOR FACILITATOR SUPERFAMILY MULTIDRUG TRANSPORTER MFSC"/>
    <property type="match status" value="1"/>
</dbReference>
<feature type="transmembrane region" description="Helical" evidence="8">
    <location>
        <begin position="339"/>
        <end position="362"/>
    </location>
</feature>
<comment type="caution">
    <text evidence="10">The sequence shown here is derived from an EMBL/GenBank/DDBJ whole genome shotgun (WGS) entry which is preliminary data.</text>
</comment>
<organism evidence="10 11">
    <name type="scientific">Bifidobacterium aemilianum</name>
    <dbReference type="NCBI Taxonomy" id="2493120"/>
    <lineage>
        <taxon>Bacteria</taxon>
        <taxon>Bacillati</taxon>
        <taxon>Actinomycetota</taxon>
        <taxon>Actinomycetes</taxon>
        <taxon>Bifidobacteriales</taxon>
        <taxon>Bifidobacteriaceae</taxon>
        <taxon>Bifidobacterium</taxon>
    </lineage>
</organism>
<evidence type="ECO:0000313" key="10">
    <source>
        <dbReference type="EMBL" id="RBP97839.1"/>
    </source>
</evidence>
<evidence type="ECO:0000313" key="11">
    <source>
        <dbReference type="Proteomes" id="UP000252530"/>
    </source>
</evidence>
<accession>A0A366K842</accession>
<comment type="subcellular location">
    <subcellularLocation>
        <location evidence="1">Cell membrane</location>
        <topology evidence="1">Multi-pass membrane protein</topology>
    </subcellularLocation>
</comment>
<keyword evidence="6 8" id="KW-0472">Membrane</keyword>
<dbReference type="CDD" id="cd17321">
    <property type="entry name" value="MFS_MMR_MDR_like"/>
    <property type="match status" value="1"/>
</dbReference>
<gene>
    <name evidence="10" type="ORF">CRD60_04430</name>
</gene>
<dbReference type="GO" id="GO:0022857">
    <property type="term" value="F:transmembrane transporter activity"/>
    <property type="evidence" value="ECO:0007669"/>
    <property type="project" value="InterPro"/>
</dbReference>
<feature type="transmembrane region" description="Helical" evidence="8">
    <location>
        <begin position="96"/>
        <end position="113"/>
    </location>
</feature>
<evidence type="ECO:0000256" key="4">
    <source>
        <dbReference type="ARBA" id="ARBA00022692"/>
    </source>
</evidence>
<feature type="transmembrane region" description="Helical" evidence="8">
    <location>
        <begin position="530"/>
        <end position="549"/>
    </location>
</feature>